<dbReference type="RefSeq" id="XP_055860952.1">
    <property type="nucleotide sequence ID" value="XM_056004977.1"/>
</dbReference>
<dbReference type="GeneID" id="129921837"/>
<evidence type="ECO:0000256" key="2">
    <source>
        <dbReference type="SAM" id="Phobius"/>
    </source>
</evidence>
<evidence type="ECO:0000256" key="1">
    <source>
        <dbReference type="SAM" id="MobiDB-lite"/>
    </source>
</evidence>
<feature type="transmembrane region" description="Helical" evidence="2">
    <location>
        <begin position="275"/>
        <end position="295"/>
    </location>
</feature>
<name>A0A9W2YDY7_BIOGL</name>
<evidence type="ECO:0000313" key="3">
    <source>
        <dbReference type="Proteomes" id="UP001165740"/>
    </source>
</evidence>
<keyword evidence="2" id="KW-0812">Transmembrane</keyword>
<keyword evidence="3" id="KW-1185">Reference proteome</keyword>
<dbReference type="OrthoDB" id="6185503at2759"/>
<evidence type="ECO:0000313" key="4">
    <source>
        <dbReference type="RefSeq" id="XP_055860952.1"/>
    </source>
</evidence>
<reference evidence="4" key="1">
    <citation type="submission" date="2025-08" db="UniProtKB">
        <authorList>
            <consortium name="RefSeq"/>
        </authorList>
    </citation>
    <scope>IDENTIFICATION</scope>
</reference>
<sequence length="501" mass="56948">MEPWNRIRYITYLACIVIEFTGDAISEEVLLEMNTMRFGLVKVNTSVNDWDRFFDCMRNKLTSLCTLNLNETRTSGNFREFQSNGIRCEKTITKWLETPTFECDFQEKCEDTTKKCSSIVCLRPQNNCTVMSGCNGVFNIQWKHESDYLRSSKLTYVCEETGDRKCFVHCYNEASTRPTFLKCNLSYQSTRPTSSKSNSSYRTTRPTFSKSNSPYPSTRPTSSKHNPWYSSTTTTSSTNKSLLTKTITTPTLHDDKKDKRDNGKNKKHKLNTETILISVLICLIVITILVILCFLSKSFRQRMGQTCSCFTDTTVSHCSSGNAKSYTTQGNTNVSHSTTNICFDGESHIYNDCSISDALPSWEICGTSLATNTSKYSDGSKTEQAKLKKSTCDNANKDINEPDTTEYNRLRDQLRIDAVDYNCHIPDKSLISPRSSDIYEQNNSDYTLAKDSQTLGKDTLTTSPYSLVELVEPSNEPNFRFNQTDLAQNILIQQIEMITIF</sequence>
<keyword evidence="2" id="KW-0472">Membrane</keyword>
<protein>
    <submittedName>
        <fullName evidence="4">Uncharacterized protein LOC129921837 isoform X1</fullName>
    </submittedName>
</protein>
<dbReference type="Proteomes" id="UP001165740">
    <property type="component" value="Chromosome 11"/>
</dbReference>
<feature type="region of interest" description="Disordered" evidence="1">
    <location>
        <begin position="188"/>
        <end position="236"/>
    </location>
</feature>
<dbReference type="AlphaFoldDB" id="A0A9W2YDY7"/>
<gene>
    <name evidence="4" type="primary">LOC129921837</name>
</gene>
<keyword evidence="2" id="KW-1133">Transmembrane helix</keyword>
<accession>A0A9W2YDY7</accession>
<feature type="compositionally biased region" description="Low complexity" evidence="1">
    <location>
        <begin position="189"/>
        <end position="205"/>
    </location>
</feature>
<organism evidence="3 4">
    <name type="scientific">Biomphalaria glabrata</name>
    <name type="common">Bloodfluke planorb</name>
    <name type="synonym">Freshwater snail</name>
    <dbReference type="NCBI Taxonomy" id="6526"/>
    <lineage>
        <taxon>Eukaryota</taxon>
        <taxon>Metazoa</taxon>
        <taxon>Spiralia</taxon>
        <taxon>Lophotrochozoa</taxon>
        <taxon>Mollusca</taxon>
        <taxon>Gastropoda</taxon>
        <taxon>Heterobranchia</taxon>
        <taxon>Euthyneura</taxon>
        <taxon>Panpulmonata</taxon>
        <taxon>Hygrophila</taxon>
        <taxon>Lymnaeoidea</taxon>
        <taxon>Planorbidae</taxon>
        <taxon>Biomphalaria</taxon>
    </lineage>
</organism>
<proteinExistence type="predicted"/>
<feature type="compositionally biased region" description="Polar residues" evidence="1">
    <location>
        <begin position="206"/>
        <end position="229"/>
    </location>
</feature>